<dbReference type="PANTHER" id="PTHR21540:SF0">
    <property type="entry name" value="PHD FAMILY PROTEIN"/>
    <property type="match status" value="1"/>
</dbReference>
<feature type="domain" description="RING-type" evidence="4">
    <location>
        <begin position="702"/>
        <end position="747"/>
    </location>
</feature>
<evidence type="ECO:0000256" key="3">
    <source>
        <dbReference type="SAM" id="SignalP"/>
    </source>
</evidence>
<dbReference type="PROSITE" id="PS50089">
    <property type="entry name" value="ZF_RING_2"/>
    <property type="match status" value="1"/>
</dbReference>
<dbReference type="InterPro" id="IPR001841">
    <property type="entry name" value="Znf_RING"/>
</dbReference>
<proteinExistence type="predicted"/>
<gene>
    <name evidence="5" type="ORF">BDV96DRAFT_666744</name>
</gene>
<dbReference type="Pfam" id="PF13639">
    <property type="entry name" value="zf-RING_2"/>
    <property type="match status" value="1"/>
</dbReference>
<feature type="region of interest" description="Disordered" evidence="2">
    <location>
        <begin position="230"/>
        <end position="332"/>
    </location>
</feature>
<keyword evidence="1" id="KW-0862">Zinc</keyword>
<dbReference type="Proteomes" id="UP000799770">
    <property type="component" value="Unassembled WGS sequence"/>
</dbReference>
<protein>
    <recommendedName>
        <fullName evidence="4">RING-type domain-containing protein</fullName>
    </recommendedName>
</protein>
<keyword evidence="6" id="KW-1185">Reference proteome</keyword>
<dbReference type="GO" id="GO:0008270">
    <property type="term" value="F:zinc ion binding"/>
    <property type="evidence" value="ECO:0007669"/>
    <property type="project" value="UniProtKB-KW"/>
</dbReference>
<feature type="signal peptide" evidence="3">
    <location>
        <begin position="1"/>
        <end position="21"/>
    </location>
</feature>
<accession>A0A6A5YW03</accession>
<keyword evidence="1" id="KW-0479">Metal-binding</keyword>
<evidence type="ECO:0000313" key="5">
    <source>
        <dbReference type="EMBL" id="KAF2110964.1"/>
    </source>
</evidence>
<dbReference type="Gene3D" id="3.30.40.10">
    <property type="entry name" value="Zinc/RING finger domain, C3HC4 (zinc finger)"/>
    <property type="match status" value="1"/>
</dbReference>
<dbReference type="InterPro" id="IPR039903">
    <property type="entry name" value="Zswim2"/>
</dbReference>
<keyword evidence="3" id="KW-0732">Signal</keyword>
<sequence length="750" mass="83529">MYSRLLMRVSALCFLMSLVLADAVEEAANHRYIRAERAAPANEIHNIYPRQDPTVFTTARTANTEFAPPGSVTPPDPSATGTQTTTHAANTEIIPSANTGSAPPLVTTDSRSANTEAVGPSIAINMSTPWDPETLLELPDDWSTCFGMKTNRRRCTRYISWRNSANLASAIQRLAAVHPTQVDRDELTDLLQLIANAAFCSHDHASQRSAAVKDWRNQIYTAYPPAGGAVVGLAPPTQNNVQPRRTQPRSRDQNQGRTRPVPLIPKGKRAQEPDDSSVRNSDVSPAHTAKRVRHEDPGARRSVLSIGNLEQQKATQPSGHPSAEQGSARAEVYGHRRADPALDLRGPRLAQPRHPEDLVTALPAPSAQQEPAHRPRKLYSSRLARRPDPVVDARESRLGQSGSHADGTAVQPLPLVQQVPSRMNRYHDGSRPDRRADPALNRRDSQLAHSGQHEDNMAAQPVSLALRPSQPPRLTFNPLPGFVVDVRDIAEYPRECDLGGVEHYFDDIVHEVFPRRRGSAAQRREHPQEAVDEDERIIAPSDGPEDRMPGSWPGLQGRPARGAGHVAGDAILRALVLDNIPQRVQPQPEALQEQPIEPTPERLHLQRDLTDTYYVVQPGRDHIANADYNPLDPSHRPFGDSLLQRINHYLRTHDPNPFTTEEVAYFREVRDAEDDRRRLHAEQAAAQRLPRQVERRPIEGECPMCLEDMDVKDVANIEWCKTGCGNNIHRECLEKWKASKKTCIICRKEL</sequence>
<feature type="compositionally biased region" description="Basic and acidic residues" evidence="2">
    <location>
        <begin position="425"/>
        <end position="455"/>
    </location>
</feature>
<reference evidence="5" key="1">
    <citation type="journal article" date="2020" name="Stud. Mycol.">
        <title>101 Dothideomycetes genomes: a test case for predicting lifestyles and emergence of pathogens.</title>
        <authorList>
            <person name="Haridas S."/>
            <person name="Albert R."/>
            <person name="Binder M."/>
            <person name="Bloem J."/>
            <person name="Labutti K."/>
            <person name="Salamov A."/>
            <person name="Andreopoulos B."/>
            <person name="Baker S."/>
            <person name="Barry K."/>
            <person name="Bills G."/>
            <person name="Bluhm B."/>
            <person name="Cannon C."/>
            <person name="Castanera R."/>
            <person name="Culley D."/>
            <person name="Daum C."/>
            <person name="Ezra D."/>
            <person name="Gonzalez J."/>
            <person name="Henrissat B."/>
            <person name="Kuo A."/>
            <person name="Liang C."/>
            <person name="Lipzen A."/>
            <person name="Lutzoni F."/>
            <person name="Magnuson J."/>
            <person name="Mondo S."/>
            <person name="Nolan M."/>
            <person name="Ohm R."/>
            <person name="Pangilinan J."/>
            <person name="Park H.-J."/>
            <person name="Ramirez L."/>
            <person name="Alfaro M."/>
            <person name="Sun H."/>
            <person name="Tritt A."/>
            <person name="Yoshinaga Y."/>
            <person name="Zwiers L.-H."/>
            <person name="Turgeon B."/>
            <person name="Goodwin S."/>
            <person name="Spatafora J."/>
            <person name="Crous P."/>
            <person name="Grigoriev I."/>
        </authorList>
    </citation>
    <scope>NUCLEOTIDE SEQUENCE</scope>
    <source>
        <strain evidence="5">CBS 627.86</strain>
    </source>
</reference>
<evidence type="ECO:0000313" key="6">
    <source>
        <dbReference type="Proteomes" id="UP000799770"/>
    </source>
</evidence>
<feature type="compositionally biased region" description="Polar residues" evidence="2">
    <location>
        <begin position="308"/>
        <end position="319"/>
    </location>
</feature>
<feature type="region of interest" description="Disordered" evidence="2">
    <location>
        <begin position="362"/>
        <end position="455"/>
    </location>
</feature>
<evidence type="ECO:0000259" key="4">
    <source>
        <dbReference type="PROSITE" id="PS50089"/>
    </source>
</evidence>
<dbReference type="SUPFAM" id="SSF57850">
    <property type="entry name" value="RING/U-box"/>
    <property type="match status" value="1"/>
</dbReference>
<dbReference type="PANTHER" id="PTHR21540">
    <property type="entry name" value="RING FINGER AND SWIM DOMAIN-CONTAINING PROTEIN 2"/>
    <property type="match status" value="1"/>
</dbReference>
<feature type="region of interest" description="Disordered" evidence="2">
    <location>
        <begin position="65"/>
        <end position="85"/>
    </location>
</feature>
<feature type="chain" id="PRO_5025368374" description="RING-type domain-containing protein" evidence="3">
    <location>
        <begin position="22"/>
        <end position="750"/>
    </location>
</feature>
<dbReference type="AlphaFoldDB" id="A0A6A5YW03"/>
<dbReference type="GO" id="GO:0061630">
    <property type="term" value="F:ubiquitin protein ligase activity"/>
    <property type="evidence" value="ECO:0007669"/>
    <property type="project" value="InterPro"/>
</dbReference>
<dbReference type="InterPro" id="IPR013083">
    <property type="entry name" value="Znf_RING/FYVE/PHD"/>
</dbReference>
<keyword evidence="1" id="KW-0863">Zinc-finger</keyword>
<feature type="compositionally biased region" description="Basic and acidic residues" evidence="2">
    <location>
        <begin position="385"/>
        <end position="397"/>
    </location>
</feature>
<dbReference type="OrthoDB" id="3797734at2759"/>
<dbReference type="EMBL" id="ML977336">
    <property type="protein sequence ID" value="KAF2110964.1"/>
    <property type="molecule type" value="Genomic_DNA"/>
</dbReference>
<feature type="compositionally biased region" description="Polar residues" evidence="2">
    <location>
        <begin position="236"/>
        <end position="245"/>
    </location>
</feature>
<organism evidence="5 6">
    <name type="scientific">Lophiotrema nucula</name>
    <dbReference type="NCBI Taxonomy" id="690887"/>
    <lineage>
        <taxon>Eukaryota</taxon>
        <taxon>Fungi</taxon>
        <taxon>Dikarya</taxon>
        <taxon>Ascomycota</taxon>
        <taxon>Pezizomycotina</taxon>
        <taxon>Dothideomycetes</taxon>
        <taxon>Pleosporomycetidae</taxon>
        <taxon>Pleosporales</taxon>
        <taxon>Lophiotremataceae</taxon>
        <taxon>Lophiotrema</taxon>
    </lineage>
</organism>
<evidence type="ECO:0000256" key="1">
    <source>
        <dbReference type="PROSITE-ProRule" id="PRU00175"/>
    </source>
</evidence>
<name>A0A6A5YW03_9PLEO</name>
<evidence type="ECO:0000256" key="2">
    <source>
        <dbReference type="SAM" id="MobiDB-lite"/>
    </source>
</evidence>